<keyword evidence="2" id="KW-0238">DNA-binding</keyword>
<evidence type="ECO:0000256" key="1">
    <source>
        <dbReference type="ARBA" id="ARBA00023015"/>
    </source>
</evidence>
<feature type="coiled-coil region" evidence="4">
    <location>
        <begin position="128"/>
        <end position="155"/>
    </location>
</feature>
<dbReference type="EMBL" id="CAJFDH010000001">
    <property type="protein sequence ID" value="CAD5206118.1"/>
    <property type="molecule type" value="Genomic_DNA"/>
</dbReference>
<dbReference type="OrthoDB" id="5974330at2759"/>
<evidence type="ECO:0000256" key="3">
    <source>
        <dbReference type="ARBA" id="ARBA00023163"/>
    </source>
</evidence>
<dbReference type="PANTHER" id="PTHR10129:SF44">
    <property type="entry name" value="TRAFFIC JAM, ISOFORM C"/>
    <property type="match status" value="1"/>
</dbReference>
<evidence type="ECO:0000313" key="8">
    <source>
        <dbReference type="Proteomes" id="UP000614601"/>
    </source>
</evidence>
<evidence type="ECO:0000256" key="2">
    <source>
        <dbReference type="ARBA" id="ARBA00023125"/>
    </source>
</evidence>
<evidence type="ECO:0000256" key="4">
    <source>
        <dbReference type="SAM" id="Coils"/>
    </source>
</evidence>
<name>A0A811JSI5_9BILA</name>
<protein>
    <recommendedName>
        <fullName evidence="6">Basic leucine zipper domain-containing protein</fullName>
    </recommendedName>
</protein>
<feature type="region of interest" description="Disordered" evidence="5">
    <location>
        <begin position="39"/>
        <end position="64"/>
    </location>
</feature>
<feature type="compositionally biased region" description="Low complexity" evidence="5">
    <location>
        <begin position="41"/>
        <end position="55"/>
    </location>
</feature>
<dbReference type="Pfam" id="PF03131">
    <property type="entry name" value="bZIP_Maf"/>
    <property type="match status" value="1"/>
</dbReference>
<dbReference type="Proteomes" id="UP000783686">
    <property type="component" value="Unassembled WGS sequence"/>
</dbReference>
<dbReference type="InterPro" id="IPR004826">
    <property type="entry name" value="bZIP_Maf"/>
</dbReference>
<dbReference type="PANTHER" id="PTHR10129">
    <property type="entry name" value="TRANSCRIPTION FACTOR MAF"/>
    <property type="match status" value="1"/>
</dbReference>
<evidence type="ECO:0000259" key="6">
    <source>
        <dbReference type="Pfam" id="PF03131"/>
    </source>
</evidence>
<gene>
    <name evidence="7" type="ORF">BOKJ2_LOCUS802</name>
</gene>
<dbReference type="GO" id="GO:0005634">
    <property type="term" value="C:nucleus"/>
    <property type="evidence" value="ECO:0007669"/>
    <property type="project" value="TreeGrafter"/>
</dbReference>
<dbReference type="SUPFAM" id="SSF47454">
    <property type="entry name" value="A DNA-binding domain in eukaryotic transcription factors"/>
    <property type="match status" value="1"/>
</dbReference>
<dbReference type="InterPro" id="IPR008917">
    <property type="entry name" value="TF_DNA-bd_sf"/>
</dbReference>
<dbReference type="Gene3D" id="1.20.5.170">
    <property type="match status" value="1"/>
</dbReference>
<keyword evidence="4" id="KW-0175">Coiled coil</keyword>
<dbReference type="Proteomes" id="UP000614601">
    <property type="component" value="Unassembled WGS sequence"/>
</dbReference>
<evidence type="ECO:0000256" key="5">
    <source>
        <dbReference type="SAM" id="MobiDB-lite"/>
    </source>
</evidence>
<dbReference type="InterPro" id="IPR024874">
    <property type="entry name" value="Transcription_factor_Maf_fam"/>
</dbReference>
<reference evidence="7" key="1">
    <citation type="submission" date="2020-09" db="EMBL/GenBank/DDBJ databases">
        <authorList>
            <person name="Kikuchi T."/>
        </authorList>
    </citation>
    <scope>NUCLEOTIDE SEQUENCE</scope>
    <source>
        <strain evidence="7">SH1</strain>
    </source>
</reference>
<accession>A0A811JSI5</accession>
<dbReference type="GO" id="GO:0000978">
    <property type="term" value="F:RNA polymerase II cis-regulatory region sequence-specific DNA binding"/>
    <property type="evidence" value="ECO:0007669"/>
    <property type="project" value="TreeGrafter"/>
</dbReference>
<feature type="domain" description="Basic leucine zipper" evidence="6">
    <location>
        <begin position="69"/>
        <end position="150"/>
    </location>
</feature>
<dbReference type="AlphaFoldDB" id="A0A811JSI5"/>
<proteinExistence type="predicted"/>
<keyword evidence="3" id="KW-0804">Transcription</keyword>
<organism evidence="7 8">
    <name type="scientific">Bursaphelenchus okinawaensis</name>
    <dbReference type="NCBI Taxonomy" id="465554"/>
    <lineage>
        <taxon>Eukaryota</taxon>
        <taxon>Metazoa</taxon>
        <taxon>Ecdysozoa</taxon>
        <taxon>Nematoda</taxon>
        <taxon>Chromadorea</taxon>
        <taxon>Rhabditida</taxon>
        <taxon>Tylenchina</taxon>
        <taxon>Tylenchomorpha</taxon>
        <taxon>Aphelenchoidea</taxon>
        <taxon>Aphelenchoididae</taxon>
        <taxon>Bursaphelenchus</taxon>
    </lineage>
</organism>
<sequence length="1066" mass="123290">MNSYPDLQPFNYPQAAFFHSSYYTNPTSTQANELQLSDEVPSPSYSIYSPSSSSSTDSVKPKESKILGLSEQELARLSVRQLNQKLQGLDRDTVSMVKQKRRTLKNRGYALNCRVRRIRNQLQLEADNVLLREKCRQLEWAVQELRQRLAFYENRPVENKQMLQQLNVHSNAWAGNMDYCELLNENICGIGQKLHELDIPHELHYFDETNESVQLITSFCQETQRYLSMFHEKLSDIILKPTMELQRLPGYKSYLLKTFTDFCDAIEVIRCVLVKESTDKSYLLLHVAVYMRKLADFLADYCWTKAPLRSLGSFGSSIKFHILIRVWLLIIEVIQVFGAFASDEEIEKVCQLDHRAPFYPISGLFATFLVQFAPSHGKSAFSCECIRKAWTRLANLNDQMFVDGLLVDLMDTYADDMCFPQSLDLPMVQQFLETKTEVVARSLTSVICEVVPNTTFGRYDPNIPVEQRVRMFVKTFTHLIEVIKKKNDFAEDFESTELFIGWALFSWHRMLTQYNNIEQFVDSNIVLEAFFNELIKENSSEIGTVDVDPLPSSFVDFPAYFEQMSYLYNEYDNFLRHKWQLFVKITLILFKNSMVWTDSQAFIINKFTSLQLARKMDETNTNRLFSLWSCHAKSTDYETITQFIEKREQMATHGTAQKQQIYINSLIYLFILGSEKELGVTVLKKALQLVKEYAPSRPIFRTTLIELLVYAATEMADHPTSTDIFQLADQVSKHFNDLEIEKLIEKLRDAHKCPGFLTNEVKKRWTPSGDKAYIALEFMLTQIKNDISPPSRSKRLDQLLNEATNGIRVYPLIHTAKILKTQFEELKQNNIQDAIPRANLVKAYLLVILDKQSDQELDDLVLEYFEPIISKFGVDLRELEANEGDLKSFVLILKAYAKIYDLQKAWAEKRIDEVLSCQFIQQIMKVHRQFKSDTINNMILNIFGVIFKQIGTILTIKLEQKIMGLSSIPIYNMVDFGVKILESSTMTSSLTTAALNFLEAYLGIPRIISLLPARLTASLATRCDKILEKEQKCVLADLLQPYLGFNQLDEQLKRTLSEDLKDMLLF</sequence>
<dbReference type="CDD" id="cd14697">
    <property type="entry name" value="bZIP_Maf"/>
    <property type="match status" value="1"/>
</dbReference>
<keyword evidence="1" id="KW-0805">Transcription regulation</keyword>
<keyword evidence="8" id="KW-1185">Reference proteome</keyword>
<dbReference type="EMBL" id="CAJFCW020000001">
    <property type="protein sequence ID" value="CAG9080576.1"/>
    <property type="molecule type" value="Genomic_DNA"/>
</dbReference>
<dbReference type="GO" id="GO:0000981">
    <property type="term" value="F:DNA-binding transcription factor activity, RNA polymerase II-specific"/>
    <property type="evidence" value="ECO:0007669"/>
    <property type="project" value="TreeGrafter"/>
</dbReference>
<comment type="caution">
    <text evidence="7">The sequence shown here is derived from an EMBL/GenBank/DDBJ whole genome shotgun (WGS) entry which is preliminary data.</text>
</comment>
<evidence type="ECO:0000313" key="7">
    <source>
        <dbReference type="EMBL" id="CAD5206118.1"/>
    </source>
</evidence>